<gene>
    <name evidence="1" type="ORF">UT18_C0007G0049</name>
</gene>
<name>A0A0G0LSA5_UNCC2</name>
<reference evidence="1" key="1">
    <citation type="journal article" date="2015" name="Nature">
        <title>rRNA introns, odd ribosomes, and small enigmatic genomes across a large radiation of phyla.</title>
        <authorList>
            <person name="Brown C.T."/>
            <person name="Hug L.A."/>
            <person name="Thomas B.C."/>
            <person name="Sharon I."/>
            <person name="Castelle C.J."/>
            <person name="Singh A."/>
            <person name="Wilkins M.J."/>
            <person name="Williams K.H."/>
            <person name="Banfield J.F."/>
        </authorList>
    </citation>
    <scope>NUCLEOTIDE SEQUENCE [LARGE SCALE GENOMIC DNA]</scope>
</reference>
<dbReference type="EMBL" id="LBVV01000007">
    <property type="protein sequence ID" value="KKQ94793.1"/>
    <property type="molecule type" value="Genomic_DNA"/>
</dbReference>
<evidence type="ECO:0000313" key="2">
    <source>
        <dbReference type="Proteomes" id="UP000034207"/>
    </source>
</evidence>
<dbReference type="Proteomes" id="UP000034207">
    <property type="component" value="Unassembled WGS sequence"/>
</dbReference>
<dbReference type="AlphaFoldDB" id="A0A0G0LSA5"/>
<sequence>MARLMGHQARTNDALDRILFASRTGQGPFAAYRLPQECRNYPSNLESPFDQANFLFVVLLHMSGGNPAEASFRGHRRLYERWPKIYDSKTAINYTADEIREMMKAVGLQFWNTRPEWLLHNARVLNKYWDGDPRNIFGDTLQYKNELEIWQKLQGRVLRSPRKLLGFQEKMLSLLVHFLVDARLVDPCDVPPPIDVHQNRFFGSLGLVTQGNVVRSWKELNAFRDRIRQLYIDYAHSRNVSMLEIGEAVWFYSAEMCKYAPGAYTINGQHVGISSLTNESGKRKFQGKYKVYSQTCGNCIVSDLCKRNMPHVFHYNGSGGLIFVSRPRISGEKPLVLDMSASETIRCTRHQGKLWSANPNDGCIGCGECGRPLDLPVRLQTTSENVATARKLTHAP</sequence>
<proteinExistence type="predicted"/>
<evidence type="ECO:0000313" key="1">
    <source>
        <dbReference type="EMBL" id="KKQ94793.1"/>
    </source>
</evidence>
<accession>A0A0G0LSA5</accession>
<organism evidence="1 2">
    <name type="scientific">candidate division CPR2 bacterium GW2011_GWC2_39_10</name>
    <dbReference type="NCBI Taxonomy" id="1618345"/>
    <lineage>
        <taxon>Bacteria</taxon>
        <taxon>Bacteria division CPR2</taxon>
    </lineage>
</organism>
<protein>
    <submittedName>
        <fullName evidence="1">Uncharacterized protein</fullName>
    </submittedName>
</protein>
<comment type="caution">
    <text evidence="1">The sequence shown here is derived from an EMBL/GenBank/DDBJ whole genome shotgun (WGS) entry which is preliminary data.</text>
</comment>